<reference evidence="3" key="1">
    <citation type="submission" date="2020-05" db="EMBL/GenBank/DDBJ databases">
        <title>Mycena genomes resolve the evolution of fungal bioluminescence.</title>
        <authorList>
            <person name="Tsai I.J."/>
        </authorList>
    </citation>
    <scope>NUCLEOTIDE SEQUENCE</scope>
    <source>
        <strain evidence="3">CCC161011</strain>
    </source>
</reference>
<dbReference type="AlphaFoldDB" id="A0A8H6YRS6"/>
<evidence type="ECO:0000313" key="4">
    <source>
        <dbReference type="Proteomes" id="UP000620124"/>
    </source>
</evidence>
<dbReference type="EMBL" id="JACAZI010000004">
    <property type="protein sequence ID" value="KAF7362765.1"/>
    <property type="molecule type" value="Genomic_DNA"/>
</dbReference>
<dbReference type="Pfam" id="PF00106">
    <property type="entry name" value="adh_short"/>
    <property type="match status" value="1"/>
</dbReference>
<dbReference type="GO" id="GO:0016491">
    <property type="term" value="F:oxidoreductase activity"/>
    <property type="evidence" value="ECO:0007669"/>
    <property type="project" value="UniProtKB-KW"/>
</dbReference>
<gene>
    <name evidence="3" type="ORF">MVEN_00626200</name>
</gene>
<accession>A0A8H6YRS6</accession>
<dbReference type="PANTHER" id="PTHR24320">
    <property type="entry name" value="RETINOL DEHYDROGENASE"/>
    <property type="match status" value="1"/>
</dbReference>
<evidence type="ECO:0000256" key="2">
    <source>
        <dbReference type="ARBA" id="ARBA00023002"/>
    </source>
</evidence>
<keyword evidence="2" id="KW-0560">Oxidoreductase</keyword>
<evidence type="ECO:0000256" key="1">
    <source>
        <dbReference type="ARBA" id="ARBA00006484"/>
    </source>
</evidence>
<dbReference type="InterPro" id="IPR002347">
    <property type="entry name" value="SDR_fam"/>
</dbReference>
<organism evidence="3 4">
    <name type="scientific">Mycena venus</name>
    <dbReference type="NCBI Taxonomy" id="2733690"/>
    <lineage>
        <taxon>Eukaryota</taxon>
        <taxon>Fungi</taxon>
        <taxon>Dikarya</taxon>
        <taxon>Basidiomycota</taxon>
        <taxon>Agaricomycotina</taxon>
        <taxon>Agaricomycetes</taxon>
        <taxon>Agaricomycetidae</taxon>
        <taxon>Agaricales</taxon>
        <taxon>Marasmiineae</taxon>
        <taxon>Mycenaceae</taxon>
        <taxon>Mycena</taxon>
    </lineage>
</organism>
<comment type="similarity">
    <text evidence="1">Belongs to the short-chain dehydrogenases/reductases (SDR) family.</text>
</comment>
<protein>
    <submittedName>
        <fullName evidence="3">Short-chain dehydrogenase/reductase family protein</fullName>
    </submittedName>
</protein>
<evidence type="ECO:0000313" key="3">
    <source>
        <dbReference type="EMBL" id="KAF7362765.1"/>
    </source>
</evidence>
<name>A0A8H6YRS6_9AGAR</name>
<dbReference type="InterPro" id="IPR036291">
    <property type="entry name" value="NAD(P)-bd_dom_sf"/>
</dbReference>
<dbReference type="OrthoDB" id="191139at2759"/>
<dbReference type="Proteomes" id="UP000620124">
    <property type="component" value="Unassembled WGS sequence"/>
</dbReference>
<sequence>MSTTSTFGPTTTADEVAAAFAEEIKDKIVLVTGTSINGIGFDTARVIAKHAKLVVITGHSEERLKLAEEAIKADVPTANIRRLIVDLGSFASVRQAAAEVNSLPDPLHVLINNAAAPIGPFKLTADGLESQMALLAAKTDTYTPRVVFVAARAHRMCSGVNFDMLTKPEGAKAVYNTMDVAAQVKCANILIASELARRGKSAVNVYSLHPGMIHTNVHQGPGVELRPIYQAAGIMSPDGRPINGPGRTWKTIPQGAATTVVAAFDPHLDAFSGAYLDDCAVATDTVAPHSADPEIAAKLWVTTEEIIGEKLSFEI</sequence>
<dbReference type="PANTHER" id="PTHR24320:SF283">
    <property type="entry name" value="RETINOL DEHYDROGENASE 11"/>
    <property type="match status" value="1"/>
</dbReference>
<dbReference type="Gene3D" id="3.40.50.720">
    <property type="entry name" value="NAD(P)-binding Rossmann-like Domain"/>
    <property type="match status" value="1"/>
</dbReference>
<keyword evidence="4" id="KW-1185">Reference proteome</keyword>
<dbReference type="SUPFAM" id="SSF51735">
    <property type="entry name" value="NAD(P)-binding Rossmann-fold domains"/>
    <property type="match status" value="1"/>
</dbReference>
<comment type="caution">
    <text evidence="3">The sequence shown here is derived from an EMBL/GenBank/DDBJ whole genome shotgun (WGS) entry which is preliminary data.</text>
</comment>
<proteinExistence type="inferred from homology"/>